<feature type="transmembrane region" description="Helical" evidence="1">
    <location>
        <begin position="34"/>
        <end position="60"/>
    </location>
</feature>
<name>X1HA81_9ZZZZ</name>
<reference evidence="2" key="1">
    <citation type="journal article" date="2014" name="Front. Microbiol.">
        <title>High frequency of phylogenetically diverse reductive dehalogenase-homologous genes in deep subseafloor sedimentary metagenomes.</title>
        <authorList>
            <person name="Kawai M."/>
            <person name="Futagami T."/>
            <person name="Toyoda A."/>
            <person name="Takaki Y."/>
            <person name="Nishi S."/>
            <person name="Hori S."/>
            <person name="Arai W."/>
            <person name="Tsubouchi T."/>
            <person name="Morono Y."/>
            <person name="Uchiyama I."/>
            <person name="Ito T."/>
            <person name="Fujiyama A."/>
            <person name="Inagaki F."/>
            <person name="Takami H."/>
        </authorList>
    </citation>
    <scope>NUCLEOTIDE SEQUENCE</scope>
    <source>
        <strain evidence="2">Expedition CK06-06</strain>
    </source>
</reference>
<keyword evidence="1" id="KW-0812">Transmembrane</keyword>
<keyword evidence="1" id="KW-1133">Transmembrane helix</keyword>
<dbReference type="AlphaFoldDB" id="X1HA81"/>
<accession>X1HA81</accession>
<sequence>MLSTTLAVAVIGTILVLWLRPAKAFVAYITVLFLYPTYLVVGIGTLDIPASRIVVTVLLLRCLANMQLRSRFKWCALDTWVSVYMAVDILVVCLTRPLMPILENRAGFLMDTWFAYMT</sequence>
<protein>
    <submittedName>
        <fullName evidence="2">Uncharacterized protein</fullName>
    </submittedName>
</protein>
<gene>
    <name evidence="2" type="ORF">S03H2_48678</name>
</gene>
<feature type="transmembrane region" description="Helical" evidence="1">
    <location>
        <begin position="81"/>
        <end position="99"/>
    </location>
</feature>
<keyword evidence="1" id="KW-0472">Membrane</keyword>
<comment type="caution">
    <text evidence="2">The sequence shown here is derived from an EMBL/GenBank/DDBJ whole genome shotgun (WGS) entry which is preliminary data.</text>
</comment>
<proteinExistence type="predicted"/>
<evidence type="ECO:0000256" key="1">
    <source>
        <dbReference type="SAM" id="Phobius"/>
    </source>
</evidence>
<organism evidence="2">
    <name type="scientific">marine sediment metagenome</name>
    <dbReference type="NCBI Taxonomy" id="412755"/>
    <lineage>
        <taxon>unclassified sequences</taxon>
        <taxon>metagenomes</taxon>
        <taxon>ecological metagenomes</taxon>
    </lineage>
</organism>
<feature type="non-terminal residue" evidence="2">
    <location>
        <position position="118"/>
    </location>
</feature>
<evidence type="ECO:0000313" key="2">
    <source>
        <dbReference type="EMBL" id="GAH66302.1"/>
    </source>
</evidence>
<dbReference type="EMBL" id="BARU01030705">
    <property type="protein sequence ID" value="GAH66302.1"/>
    <property type="molecule type" value="Genomic_DNA"/>
</dbReference>